<keyword evidence="2" id="KW-0535">Nitrogen fixation</keyword>
<proteinExistence type="inferred from homology"/>
<dbReference type="AlphaFoldDB" id="A0A3P8M0U1"/>
<accession>A0A3P8M0U1</accession>
<protein>
    <submittedName>
        <fullName evidence="4">Nitrogen fixation protein NifX</fullName>
    </submittedName>
</protein>
<evidence type="ECO:0000259" key="3">
    <source>
        <dbReference type="Pfam" id="PF02579"/>
    </source>
</evidence>
<evidence type="ECO:0000256" key="2">
    <source>
        <dbReference type="ARBA" id="ARBA00023231"/>
    </source>
</evidence>
<feature type="domain" description="Dinitrogenase iron-molybdenum cofactor biosynthesis" evidence="3">
    <location>
        <begin position="29"/>
        <end position="118"/>
    </location>
</feature>
<dbReference type="InterPro" id="IPR003731">
    <property type="entry name" value="Di-Nase_FeMo-co_biosynth"/>
</dbReference>
<dbReference type="Proteomes" id="UP000274346">
    <property type="component" value="Chromosome"/>
</dbReference>
<evidence type="ECO:0000313" key="4">
    <source>
        <dbReference type="EMBL" id="VDR27230.1"/>
    </source>
</evidence>
<sequence length="183" mass="21156">MPPINRQFDMVHSDEWSMKVAFASSDYRHVDRHFGATPRLVVYGVKADRVTLIRVVDFTVESGHQAEKIGQRIHALEDCVTLFCVAIGEAIFRQLLQVGVRAERVPADTKIVDLLQEIQLYWYAKEQRKSARRRDPDRFTRLLEEQEWRRIATRAANPVVSVTNPTINNDTVGRHCQMKILTL</sequence>
<evidence type="ECO:0000313" key="5">
    <source>
        <dbReference type="Proteomes" id="UP000274346"/>
    </source>
</evidence>
<reference evidence="4 5" key="1">
    <citation type="submission" date="2018-12" db="EMBL/GenBank/DDBJ databases">
        <authorList>
            <consortium name="Pathogen Informatics"/>
        </authorList>
    </citation>
    <scope>NUCLEOTIDE SEQUENCE [LARGE SCALE GENOMIC DNA]</scope>
    <source>
        <strain evidence="4 5">NCTC13098</strain>
    </source>
</reference>
<dbReference type="InterPro" id="IPR034169">
    <property type="entry name" value="NifX-like"/>
</dbReference>
<dbReference type="EMBL" id="LR131271">
    <property type="protein sequence ID" value="VDR27230.1"/>
    <property type="molecule type" value="Genomic_DNA"/>
</dbReference>
<dbReference type="CDD" id="cd00853">
    <property type="entry name" value="NifX"/>
    <property type="match status" value="1"/>
</dbReference>
<dbReference type="SUPFAM" id="SSF53146">
    <property type="entry name" value="Nitrogenase accessory factor-like"/>
    <property type="match status" value="1"/>
</dbReference>
<comment type="similarity">
    <text evidence="1">Belongs to the NifX/NifY family.</text>
</comment>
<dbReference type="InterPro" id="IPR036105">
    <property type="entry name" value="DiNase_FeMo-co_biosyn_sf"/>
</dbReference>
<dbReference type="KEGG" id="rtg:NCTC13098_03596"/>
<gene>
    <name evidence="4" type="ORF">NCTC13098_03596</name>
</gene>
<evidence type="ECO:0000256" key="1">
    <source>
        <dbReference type="ARBA" id="ARBA00010285"/>
    </source>
</evidence>
<dbReference type="Gene3D" id="3.30.420.130">
    <property type="entry name" value="Dinitrogenase iron-molybdenum cofactor biosynthesis domain"/>
    <property type="match status" value="1"/>
</dbReference>
<dbReference type="Pfam" id="PF02579">
    <property type="entry name" value="Nitro_FeMo-Co"/>
    <property type="match status" value="1"/>
</dbReference>
<name>A0A3P8M0U1_RAOTE</name>
<organism evidence="4 5">
    <name type="scientific">Raoultella terrigena</name>
    <name type="common">Klebsiella terrigena</name>
    <dbReference type="NCBI Taxonomy" id="577"/>
    <lineage>
        <taxon>Bacteria</taxon>
        <taxon>Pseudomonadati</taxon>
        <taxon>Pseudomonadota</taxon>
        <taxon>Gammaproteobacteria</taxon>
        <taxon>Enterobacterales</taxon>
        <taxon>Enterobacteriaceae</taxon>
        <taxon>Klebsiella/Raoultella group</taxon>
        <taxon>Raoultella</taxon>
    </lineage>
</organism>